<accession>A0A077WEX3</accession>
<dbReference type="PANTHER" id="PTHR21659">
    <property type="entry name" value="HYDROPHOBIC PROTEIN RCI2 LOW TEMPERATURE AND SALT RESPONSIVE PROTEIN LTI6 -RELATED"/>
    <property type="match status" value="1"/>
</dbReference>
<name>A0A077WEX3_9FUNG</name>
<protein>
    <recommendedName>
        <fullName evidence="9">Plasma membrane proteolipid 3</fullName>
    </recommendedName>
</protein>
<proteinExistence type="inferred from homology"/>
<comment type="similarity">
    <text evidence="2">Belongs to the UPF0057 (PMP3) family.</text>
</comment>
<evidence type="ECO:0000256" key="4">
    <source>
        <dbReference type="ARBA" id="ARBA00022989"/>
    </source>
</evidence>
<keyword evidence="5 7" id="KW-0472">Membrane</keyword>
<dbReference type="PROSITE" id="PS01309">
    <property type="entry name" value="UPF0057"/>
    <property type="match status" value="1"/>
</dbReference>
<keyword evidence="3 7" id="KW-0812">Transmembrane</keyword>
<dbReference type="AlphaFoldDB" id="A0A077WEX3"/>
<gene>
    <name evidence="8" type="ORF">LRAMOSA07706</name>
</gene>
<organism evidence="8">
    <name type="scientific">Lichtheimia ramosa</name>
    <dbReference type="NCBI Taxonomy" id="688394"/>
    <lineage>
        <taxon>Eukaryota</taxon>
        <taxon>Fungi</taxon>
        <taxon>Fungi incertae sedis</taxon>
        <taxon>Mucoromycota</taxon>
        <taxon>Mucoromycotina</taxon>
        <taxon>Mucoromycetes</taxon>
        <taxon>Mucorales</taxon>
        <taxon>Lichtheimiaceae</taxon>
        <taxon>Lichtheimia</taxon>
    </lineage>
</organism>
<feature type="region of interest" description="Disordered" evidence="6">
    <location>
        <begin position="72"/>
        <end position="92"/>
    </location>
</feature>
<comment type="subcellular location">
    <subcellularLocation>
        <location evidence="1">Membrane</location>
    </subcellularLocation>
</comment>
<evidence type="ECO:0000256" key="1">
    <source>
        <dbReference type="ARBA" id="ARBA00004370"/>
    </source>
</evidence>
<evidence type="ECO:0000313" key="8">
    <source>
        <dbReference type="EMBL" id="CDS05177.1"/>
    </source>
</evidence>
<evidence type="ECO:0000256" key="6">
    <source>
        <dbReference type="SAM" id="MobiDB-lite"/>
    </source>
</evidence>
<dbReference type="InterPro" id="IPR000612">
    <property type="entry name" value="PMP3"/>
</dbReference>
<feature type="transmembrane region" description="Helical" evidence="7">
    <location>
        <begin position="9"/>
        <end position="27"/>
    </location>
</feature>
<reference evidence="8" key="1">
    <citation type="journal article" date="2014" name="Genome Announc.">
        <title>De novo whole-genome sequence and genome annotation of Lichtheimia ramosa.</title>
        <authorList>
            <person name="Linde J."/>
            <person name="Schwartze V."/>
            <person name="Binder U."/>
            <person name="Lass-Florl C."/>
            <person name="Voigt K."/>
            <person name="Horn F."/>
        </authorList>
    </citation>
    <scope>NUCLEOTIDE SEQUENCE</scope>
    <source>
        <strain evidence="8">JMRC FSU:6197</strain>
    </source>
</reference>
<evidence type="ECO:0000256" key="7">
    <source>
        <dbReference type="SAM" id="Phobius"/>
    </source>
</evidence>
<evidence type="ECO:0000256" key="3">
    <source>
        <dbReference type="ARBA" id="ARBA00022692"/>
    </source>
</evidence>
<dbReference type="Pfam" id="PF01679">
    <property type="entry name" value="Pmp3"/>
    <property type="match status" value="1"/>
</dbReference>
<evidence type="ECO:0000256" key="2">
    <source>
        <dbReference type="ARBA" id="ARBA00009530"/>
    </source>
</evidence>
<dbReference type="PANTHER" id="PTHR21659:SF57">
    <property type="entry name" value="PLASMA MEMBRANE PROTEOLIPID 31"/>
    <property type="match status" value="1"/>
</dbReference>
<dbReference type="EMBL" id="LK023316">
    <property type="protein sequence ID" value="CDS05177.1"/>
    <property type="molecule type" value="Genomic_DNA"/>
</dbReference>
<evidence type="ECO:0008006" key="9">
    <source>
        <dbReference type="Google" id="ProtNLM"/>
    </source>
</evidence>
<evidence type="ECO:0000256" key="5">
    <source>
        <dbReference type="ARBA" id="ARBA00023136"/>
    </source>
</evidence>
<dbReference type="GO" id="GO:0016020">
    <property type="term" value="C:membrane"/>
    <property type="evidence" value="ECO:0007669"/>
    <property type="project" value="UniProtKB-SubCell"/>
</dbReference>
<keyword evidence="4 7" id="KW-1133">Transmembrane helix</keyword>
<feature type="transmembrane region" description="Helical" evidence="7">
    <location>
        <begin position="33"/>
        <end position="55"/>
    </location>
</feature>
<dbReference type="OrthoDB" id="2802411at2759"/>
<sequence>MMPYSGRDIALFVIAFFFPPIAVLIKRGCGIDFLINICLWALGAVPGIIHAFYIVHKYNENFEDIERGGLEYQPVPSEEPSRVGYGSTNAAE</sequence>